<dbReference type="AlphaFoldDB" id="A0A0E0PU33"/>
<dbReference type="EnsemblPlants" id="ORUFI06G04740.1">
    <property type="protein sequence ID" value="ORUFI06G04740.1"/>
    <property type="gene ID" value="ORUFI06G04740"/>
</dbReference>
<keyword evidence="3" id="KW-1185">Reference proteome</keyword>
<reference evidence="3" key="1">
    <citation type="submission" date="2013-06" db="EMBL/GenBank/DDBJ databases">
        <authorList>
            <person name="Zhao Q."/>
        </authorList>
    </citation>
    <scope>NUCLEOTIDE SEQUENCE</scope>
    <source>
        <strain evidence="3">cv. W1943</strain>
    </source>
</reference>
<dbReference type="Proteomes" id="UP000008022">
    <property type="component" value="Unassembled WGS sequence"/>
</dbReference>
<keyword evidence="1" id="KW-1133">Transmembrane helix</keyword>
<keyword evidence="1" id="KW-0812">Transmembrane</keyword>
<protein>
    <submittedName>
        <fullName evidence="2">Uncharacterized protein</fullName>
    </submittedName>
</protein>
<organism evidence="2 3">
    <name type="scientific">Oryza rufipogon</name>
    <name type="common">Brownbeard rice</name>
    <name type="synonym">Asian wild rice</name>
    <dbReference type="NCBI Taxonomy" id="4529"/>
    <lineage>
        <taxon>Eukaryota</taxon>
        <taxon>Viridiplantae</taxon>
        <taxon>Streptophyta</taxon>
        <taxon>Embryophyta</taxon>
        <taxon>Tracheophyta</taxon>
        <taxon>Spermatophyta</taxon>
        <taxon>Magnoliopsida</taxon>
        <taxon>Liliopsida</taxon>
        <taxon>Poales</taxon>
        <taxon>Poaceae</taxon>
        <taxon>BOP clade</taxon>
        <taxon>Oryzoideae</taxon>
        <taxon>Oryzeae</taxon>
        <taxon>Oryzinae</taxon>
        <taxon>Oryza</taxon>
    </lineage>
</organism>
<evidence type="ECO:0000313" key="2">
    <source>
        <dbReference type="EnsemblPlants" id="ORUFI06G04740.1"/>
    </source>
</evidence>
<dbReference type="HOGENOM" id="CLU_1780485_0_0_1"/>
<proteinExistence type="predicted"/>
<reference evidence="2" key="2">
    <citation type="submission" date="2015-06" db="UniProtKB">
        <authorList>
            <consortium name="EnsemblPlants"/>
        </authorList>
    </citation>
    <scope>IDENTIFICATION</scope>
</reference>
<evidence type="ECO:0000313" key="3">
    <source>
        <dbReference type="Proteomes" id="UP000008022"/>
    </source>
</evidence>
<dbReference type="Gramene" id="ORUFI06G04740.1">
    <property type="protein sequence ID" value="ORUFI06G04740.1"/>
    <property type="gene ID" value="ORUFI06G04740"/>
</dbReference>
<accession>A0A0E0PU33</accession>
<feature type="transmembrane region" description="Helical" evidence="1">
    <location>
        <begin position="21"/>
        <end position="42"/>
    </location>
</feature>
<name>A0A0E0PU33_ORYRU</name>
<evidence type="ECO:0000256" key="1">
    <source>
        <dbReference type="SAM" id="Phobius"/>
    </source>
</evidence>
<keyword evidence="1" id="KW-0472">Membrane</keyword>
<sequence length="146" mass="15064">MGRIHRLVQCGGGRERRAHRAVAAFAVGLGSSSALMFSAAAAGDRTGKHTTPIEHISSAYHLRFDELAPWTLVSGCSQKQAAAASSRSPLLDASGVASMTSSALWAPRPTWGGEVHVRAHLSAKGGGGGENPFKIAAALALRAPEP</sequence>